<gene>
    <name evidence="4" type="ORF">PAHA3_5374</name>
</gene>
<organism evidence="4 5">
    <name type="scientific">Paenibacillus amylolyticus</name>
    <dbReference type="NCBI Taxonomy" id="1451"/>
    <lineage>
        <taxon>Bacteria</taxon>
        <taxon>Bacillati</taxon>
        <taxon>Bacillota</taxon>
        <taxon>Bacilli</taxon>
        <taxon>Bacillales</taxon>
        <taxon>Paenibacillaceae</taxon>
        <taxon>Paenibacillus</taxon>
    </lineage>
</organism>
<dbReference type="Pfam" id="PF08279">
    <property type="entry name" value="HTH_11"/>
    <property type="match status" value="1"/>
</dbReference>
<dbReference type="InterPro" id="IPR051534">
    <property type="entry name" value="CBASS_pafABC_assoc_protein"/>
</dbReference>
<dbReference type="PROSITE" id="PS51000">
    <property type="entry name" value="HTH_DEOR_2"/>
    <property type="match status" value="1"/>
</dbReference>
<evidence type="ECO:0000256" key="2">
    <source>
        <dbReference type="ARBA" id="ARBA00023163"/>
    </source>
</evidence>
<keyword evidence="2" id="KW-0804">Transcription</keyword>
<dbReference type="Proteomes" id="UP000069697">
    <property type="component" value="Unassembled WGS sequence"/>
</dbReference>
<dbReference type="SUPFAM" id="SSF46785">
    <property type="entry name" value="Winged helix' DNA-binding domain"/>
    <property type="match status" value="1"/>
</dbReference>
<evidence type="ECO:0000259" key="3">
    <source>
        <dbReference type="PROSITE" id="PS51000"/>
    </source>
</evidence>
<dbReference type="Pfam" id="PF25583">
    <property type="entry name" value="WCX"/>
    <property type="match status" value="1"/>
</dbReference>
<dbReference type="InterPro" id="IPR036388">
    <property type="entry name" value="WH-like_DNA-bd_sf"/>
</dbReference>
<reference evidence="4 5" key="1">
    <citation type="journal article" date="2016" name="Genome Announc.">
        <title>Draft Genome Sequence of Paenibacillus amylolyticus Heshi-A3, Isolated from Fermented Rice Bran in a Japanese Fermented Seafood Dish.</title>
        <authorList>
            <person name="Akuzawa S."/>
            <person name="Nagaoka J."/>
            <person name="Kanekatsu M."/>
            <person name="Kubota E."/>
            <person name="Ohtake R."/>
            <person name="Suzuki T."/>
            <person name="Kanesaki Y."/>
        </authorList>
    </citation>
    <scope>NUCLEOTIDE SEQUENCE [LARGE SCALE GENOMIC DNA]</scope>
    <source>
        <strain evidence="4 5">Heshi-A3</strain>
    </source>
</reference>
<evidence type="ECO:0000313" key="4">
    <source>
        <dbReference type="EMBL" id="GAS85252.1"/>
    </source>
</evidence>
<dbReference type="InterPro" id="IPR026881">
    <property type="entry name" value="WYL_dom"/>
</dbReference>
<dbReference type="InterPro" id="IPR028349">
    <property type="entry name" value="PafC-like"/>
</dbReference>
<dbReference type="AlphaFoldDB" id="A0A100VSI3"/>
<sequence length="316" mass="35998">MKLERLLAIVVLLINRGRVQAKDLADTFEVSIRTIYRDIDTLGQAGIPVVTYQGASGGIGLAEGYRLDRNVLTDKDLASIVTALRSVSTSHANAARELLVEKLSSIVPEAKNDDFQANTNRFIVDYSTWTHPEALQIKLQLIEQGMDQLRPVTFTYCSAEGTQTHRTADPHTIVLKKHSWYLYAFCHERNQFRMFKLVRMQNVTLADEPFERKVINPQDRPWQQEWTRPGNQAGLTLKFHARVRHIAEEWFGIENVIPDGTGYYISQVAFPEDAWLYGFILGFGADVEVLEPQHIRDEICRIAGQIVQNYIPPTQT</sequence>
<dbReference type="PIRSF" id="PIRSF016838">
    <property type="entry name" value="PafC"/>
    <property type="match status" value="1"/>
</dbReference>
<feature type="domain" description="HTH deoR-type" evidence="3">
    <location>
        <begin position="2"/>
        <end position="57"/>
    </location>
</feature>
<dbReference type="GO" id="GO:0003700">
    <property type="term" value="F:DNA-binding transcription factor activity"/>
    <property type="evidence" value="ECO:0007669"/>
    <property type="project" value="InterPro"/>
</dbReference>
<comment type="caution">
    <text evidence="4">The sequence shown here is derived from an EMBL/GenBank/DDBJ whole genome shotgun (WGS) entry which is preliminary data.</text>
</comment>
<dbReference type="Pfam" id="PF13280">
    <property type="entry name" value="WYL"/>
    <property type="match status" value="1"/>
</dbReference>
<keyword evidence="1" id="KW-0805">Transcription regulation</keyword>
<reference evidence="5" key="2">
    <citation type="submission" date="2016-01" db="EMBL/GenBank/DDBJ databases">
        <title>Draft Genome Sequence of Paenibacillus amylolyticus Heshi-A3 that Was Isolated from Fermented Rice Bran with Aging Salted Mackerel, Which Was Named Heshiko as Traditional Fermented Seafood in Japan.</title>
        <authorList>
            <person name="Akuzawa S."/>
            <person name="Nakagawa J."/>
            <person name="Kanekatsu T."/>
            <person name="Kubota E."/>
            <person name="Ohtake R."/>
            <person name="Suzuki T."/>
            <person name="Kanesaki Y."/>
        </authorList>
    </citation>
    <scope>NUCLEOTIDE SEQUENCE [LARGE SCALE GENOMIC DNA]</scope>
    <source>
        <strain evidence="5">Heshi-A3</strain>
    </source>
</reference>
<dbReference type="RefSeq" id="WP_062837619.1">
    <property type="nucleotide sequence ID" value="NZ_BCNV01000008.1"/>
</dbReference>
<evidence type="ECO:0000256" key="1">
    <source>
        <dbReference type="ARBA" id="ARBA00023015"/>
    </source>
</evidence>
<dbReference type="InterPro" id="IPR036390">
    <property type="entry name" value="WH_DNA-bd_sf"/>
</dbReference>
<name>A0A100VSI3_PAEAM</name>
<dbReference type="Gene3D" id="1.10.10.10">
    <property type="entry name" value="Winged helix-like DNA-binding domain superfamily/Winged helix DNA-binding domain"/>
    <property type="match status" value="1"/>
</dbReference>
<dbReference type="InterPro" id="IPR057727">
    <property type="entry name" value="WCX_dom"/>
</dbReference>
<evidence type="ECO:0000313" key="5">
    <source>
        <dbReference type="Proteomes" id="UP000069697"/>
    </source>
</evidence>
<dbReference type="EMBL" id="BCNV01000008">
    <property type="protein sequence ID" value="GAS85252.1"/>
    <property type="molecule type" value="Genomic_DNA"/>
</dbReference>
<dbReference type="PANTHER" id="PTHR34580:SF8">
    <property type="entry name" value="WYL DOMAIN-CONTAINING PROTEIN"/>
    <property type="match status" value="1"/>
</dbReference>
<dbReference type="PROSITE" id="PS52050">
    <property type="entry name" value="WYL"/>
    <property type="match status" value="1"/>
</dbReference>
<proteinExistence type="predicted"/>
<dbReference type="InterPro" id="IPR013196">
    <property type="entry name" value="HTH_11"/>
</dbReference>
<accession>A0A100VSI3</accession>
<protein>
    <submittedName>
        <fullName evidence="4">Transcriptional regulator</fullName>
    </submittedName>
</protein>
<dbReference type="PANTHER" id="PTHR34580">
    <property type="match status" value="1"/>
</dbReference>
<dbReference type="InterPro" id="IPR001034">
    <property type="entry name" value="DeoR_HTH"/>
</dbReference>